<feature type="compositionally biased region" description="Polar residues" evidence="1">
    <location>
        <begin position="83"/>
        <end position="92"/>
    </location>
</feature>
<feature type="region of interest" description="Disordered" evidence="1">
    <location>
        <begin position="83"/>
        <end position="108"/>
    </location>
</feature>
<dbReference type="AlphaFoldDB" id="A0A183SD93"/>
<accession>A0A183SD93</accession>
<evidence type="ECO:0000256" key="1">
    <source>
        <dbReference type="SAM" id="MobiDB-lite"/>
    </source>
</evidence>
<organism evidence="4">
    <name type="scientific">Schistocephalus solidus</name>
    <name type="common">Tapeworm</name>
    <dbReference type="NCBI Taxonomy" id="70667"/>
    <lineage>
        <taxon>Eukaryota</taxon>
        <taxon>Metazoa</taxon>
        <taxon>Spiralia</taxon>
        <taxon>Lophotrochozoa</taxon>
        <taxon>Platyhelminthes</taxon>
        <taxon>Cestoda</taxon>
        <taxon>Eucestoda</taxon>
        <taxon>Diphyllobothriidea</taxon>
        <taxon>Diphyllobothriidae</taxon>
        <taxon>Schistocephalus</taxon>
    </lineage>
</organism>
<dbReference type="EMBL" id="UYSU01032193">
    <property type="protein sequence ID" value="VDL88576.1"/>
    <property type="molecule type" value="Genomic_DNA"/>
</dbReference>
<protein>
    <submittedName>
        <fullName evidence="2 4">Uncharacterized protein</fullName>
    </submittedName>
</protein>
<sequence length="108" mass="11461">MIRPRKWEVARRKHAVLMGAVACQKSAVPTEVAFTGLLSSGRTAQKQGSRVQLPHHGNQNEDAIVAGQTSAVLTSSPTLDGFNHQSQLTSSEPVRLPASAGIKPSCAF</sequence>
<evidence type="ECO:0000313" key="2">
    <source>
        <dbReference type="EMBL" id="VDL88576.1"/>
    </source>
</evidence>
<evidence type="ECO:0000313" key="3">
    <source>
        <dbReference type="Proteomes" id="UP000275846"/>
    </source>
</evidence>
<reference evidence="4" key="1">
    <citation type="submission" date="2016-06" db="UniProtKB">
        <authorList>
            <consortium name="WormBaseParasite"/>
        </authorList>
    </citation>
    <scope>IDENTIFICATION</scope>
</reference>
<reference evidence="2 3" key="2">
    <citation type="submission" date="2018-11" db="EMBL/GenBank/DDBJ databases">
        <authorList>
            <consortium name="Pathogen Informatics"/>
        </authorList>
    </citation>
    <scope>NUCLEOTIDE SEQUENCE [LARGE SCALE GENOMIC DNA]</scope>
    <source>
        <strain evidence="2 3">NST_G2</strain>
    </source>
</reference>
<dbReference type="WBParaSite" id="SSLN_0000226101-mRNA-1">
    <property type="protein sequence ID" value="SSLN_0000226101-mRNA-1"/>
    <property type="gene ID" value="SSLN_0000226101"/>
</dbReference>
<gene>
    <name evidence="2" type="ORF">SSLN_LOCUS2191</name>
</gene>
<proteinExistence type="predicted"/>
<name>A0A183SD93_SCHSO</name>
<dbReference type="Proteomes" id="UP000275846">
    <property type="component" value="Unassembled WGS sequence"/>
</dbReference>
<keyword evidence="3" id="KW-1185">Reference proteome</keyword>
<evidence type="ECO:0000313" key="4">
    <source>
        <dbReference type="WBParaSite" id="SSLN_0000226101-mRNA-1"/>
    </source>
</evidence>